<dbReference type="Proteomes" id="UP001195903">
    <property type="component" value="Unassembled WGS sequence"/>
</dbReference>
<keyword evidence="2" id="KW-1185">Reference proteome</keyword>
<accession>A0ABS5V777</accession>
<dbReference type="InterPro" id="IPR036622">
    <property type="entry name" value="LigA_sf"/>
</dbReference>
<gene>
    <name evidence="1" type="ORF">KJI95_10150</name>
</gene>
<evidence type="ECO:0000313" key="2">
    <source>
        <dbReference type="Proteomes" id="UP001195903"/>
    </source>
</evidence>
<comment type="caution">
    <text evidence="1">The sequence shown here is derived from an EMBL/GenBank/DDBJ whole genome shotgun (WGS) entry which is preliminary data.</text>
</comment>
<evidence type="ECO:0008006" key="3">
    <source>
        <dbReference type="Google" id="ProtNLM"/>
    </source>
</evidence>
<dbReference type="EMBL" id="JAHEPS010000003">
    <property type="protein sequence ID" value="MBT1444883.1"/>
    <property type="molecule type" value="Genomic_DNA"/>
</dbReference>
<name>A0ABS5V777_9GAMM</name>
<evidence type="ECO:0000313" key="1">
    <source>
        <dbReference type="EMBL" id="MBT1444883.1"/>
    </source>
</evidence>
<sequence>MATLNEFLKKLGEDAALLEAYKKDPQGVMRANGLRDDEIQAVMSGDKSQLKSLGGEEEFQTYIVVNHGNDN</sequence>
<dbReference type="SUPFAM" id="SSF48076">
    <property type="entry name" value="LigA subunit of an aromatic-ring-opening dioxygenase LigAB"/>
    <property type="match status" value="1"/>
</dbReference>
<reference evidence="1 2" key="1">
    <citation type="submission" date="2021-05" db="EMBL/GenBank/DDBJ databases">
        <title>Shewanella sp. JM162201.</title>
        <authorList>
            <person name="Xu S."/>
            <person name="Li A."/>
        </authorList>
    </citation>
    <scope>NUCLEOTIDE SEQUENCE [LARGE SCALE GENOMIC DNA]</scope>
    <source>
        <strain evidence="1 2">JM162201</strain>
    </source>
</reference>
<dbReference type="Gene3D" id="1.10.700.10">
    <property type="entry name" value="Dioxygenase LigAB, LigA subunit"/>
    <property type="match status" value="1"/>
</dbReference>
<protein>
    <recommendedName>
        <fullName evidence="3">Extradiol ring-cleavage dioxygenase LigAB LigA subunit domain-containing protein</fullName>
    </recommendedName>
</protein>
<dbReference type="RefSeq" id="WP_214507079.1">
    <property type="nucleotide sequence ID" value="NZ_JAHEPS010000003.1"/>
</dbReference>
<organism evidence="1 2">
    <name type="scientific">Shewanella jiangmenensis</name>
    <dbReference type="NCBI Taxonomy" id="2837387"/>
    <lineage>
        <taxon>Bacteria</taxon>
        <taxon>Pseudomonadati</taxon>
        <taxon>Pseudomonadota</taxon>
        <taxon>Gammaproteobacteria</taxon>
        <taxon>Alteromonadales</taxon>
        <taxon>Shewanellaceae</taxon>
        <taxon>Shewanella</taxon>
    </lineage>
</organism>
<proteinExistence type="predicted"/>